<accession>A0A397G7P1</accession>
<reference evidence="1 2" key="1">
    <citation type="submission" date="2018-08" db="EMBL/GenBank/DDBJ databases">
        <title>Genome and evolution of the arbuscular mycorrhizal fungus Diversispora epigaea (formerly Glomus versiforme) and its bacterial endosymbionts.</title>
        <authorList>
            <person name="Sun X."/>
            <person name="Fei Z."/>
            <person name="Harrison M."/>
        </authorList>
    </citation>
    <scope>NUCLEOTIDE SEQUENCE [LARGE SCALE GENOMIC DNA]</scope>
    <source>
        <strain evidence="1 2">IT104</strain>
    </source>
</reference>
<evidence type="ECO:0000313" key="2">
    <source>
        <dbReference type="Proteomes" id="UP000266861"/>
    </source>
</evidence>
<proteinExistence type="predicted"/>
<dbReference type="Proteomes" id="UP000266861">
    <property type="component" value="Unassembled WGS sequence"/>
</dbReference>
<protein>
    <submittedName>
        <fullName evidence="1">Uncharacterized protein</fullName>
    </submittedName>
</protein>
<comment type="caution">
    <text evidence="1">The sequence shown here is derived from an EMBL/GenBank/DDBJ whole genome shotgun (WGS) entry which is preliminary data.</text>
</comment>
<dbReference type="EMBL" id="PQFF01000497">
    <property type="protein sequence ID" value="RHZ47032.1"/>
    <property type="molecule type" value="Genomic_DNA"/>
</dbReference>
<organism evidence="1 2">
    <name type="scientific">Diversispora epigaea</name>
    <dbReference type="NCBI Taxonomy" id="1348612"/>
    <lineage>
        <taxon>Eukaryota</taxon>
        <taxon>Fungi</taxon>
        <taxon>Fungi incertae sedis</taxon>
        <taxon>Mucoromycota</taxon>
        <taxon>Glomeromycotina</taxon>
        <taxon>Glomeromycetes</taxon>
        <taxon>Diversisporales</taxon>
        <taxon>Diversisporaceae</taxon>
        <taxon>Diversispora</taxon>
    </lineage>
</organism>
<evidence type="ECO:0000313" key="1">
    <source>
        <dbReference type="EMBL" id="RHZ47032.1"/>
    </source>
</evidence>
<dbReference type="AlphaFoldDB" id="A0A397G7P1"/>
<name>A0A397G7P1_9GLOM</name>
<keyword evidence="2" id="KW-1185">Reference proteome</keyword>
<sequence length="79" mass="9145">MGVVYRTSHGWNNVNGGSVLPGFTLKVNKIDDAISPNPQNQPNEESEFNCPKYEVTFTDNYTFMEHFEDIHTRKWHKGE</sequence>
<dbReference type="OrthoDB" id="88517at2759"/>
<gene>
    <name evidence="1" type="ORF">Glove_595g12</name>
</gene>